<reference evidence="1" key="2">
    <citation type="journal article" date="2015" name="Fish Shellfish Immunol.">
        <title>Early steps in the European eel (Anguilla anguilla)-Vibrio vulnificus interaction in the gills: Role of the RtxA13 toxin.</title>
        <authorList>
            <person name="Callol A."/>
            <person name="Pajuelo D."/>
            <person name="Ebbesson L."/>
            <person name="Teles M."/>
            <person name="MacKenzie S."/>
            <person name="Amaro C."/>
        </authorList>
    </citation>
    <scope>NUCLEOTIDE SEQUENCE</scope>
</reference>
<dbReference type="EMBL" id="GBXM01037591">
    <property type="protein sequence ID" value="JAH70986.1"/>
    <property type="molecule type" value="Transcribed_RNA"/>
</dbReference>
<dbReference type="AlphaFoldDB" id="A0A0E9UZ15"/>
<proteinExistence type="predicted"/>
<accession>A0A0E9UZ15</accession>
<evidence type="ECO:0000313" key="1">
    <source>
        <dbReference type="EMBL" id="JAH70986.1"/>
    </source>
</evidence>
<name>A0A0E9UZ15_ANGAN</name>
<protein>
    <submittedName>
        <fullName evidence="1">Uncharacterized protein</fullName>
    </submittedName>
</protein>
<organism evidence="1">
    <name type="scientific">Anguilla anguilla</name>
    <name type="common">European freshwater eel</name>
    <name type="synonym">Muraena anguilla</name>
    <dbReference type="NCBI Taxonomy" id="7936"/>
    <lineage>
        <taxon>Eukaryota</taxon>
        <taxon>Metazoa</taxon>
        <taxon>Chordata</taxon>
        <taxon>Craniata</taxon>
        <taxon>Vertebrata</taxon>
        <taxon>Euteleostomi</taxon>
        <taxon>Actinopterygii</taxon>
        <taxon>Neopterygii</taxon>
        <taxon>Teleostei</taxon>
        <taxon>Anguilliformes</taxon>
        <taxon>Anguillidae</taxon>
        <taxon>Anguilla</taxon>
    </lineage>
</organism>
<sequence>MYLYDQNYDLMYLISRAIHMTAHLFHRPIQYFNSSSLKARLELPEAHSFMSALILWL</sequence>
<reference evidence="1" key="1">
    <citation type="submission" date="2014-11" db="EMBL/GenBank/DDBJ databases">
        <authorList>
            <person name="Amaro Gonzalez C."/>
        </authorList>
    </citation>
    <scope>NUCLEOTIDE SEQUENCE</scope>
</reference>